<keyword evidence="2" id="KW-1185">Reference proteome</keyword>
<name>A0A1H6YG24_9BURK</name>
<evidence type="ECO:0008006" key="3">
    <source>
        <dbReference type="Google" id="ProtNLM"/>
    </source>
</evidence>
<dbReference type="Gene3D" id="3.40.50.2000">
    <property type="entry name" value="Glycogen Phosphorylase B"/>
    <property type="match status" value="1"/>
</dbReference>
<dbReference type="Proteomes" id="UP000198866">
    <property type="component" value="Unassembled WGS sequence"/>
</dbReference>
<accession>A0A1H6YG24</accession>
<dbReference type="SUPFAM" id="SSF53756">
    <property type="entry name" value="UDP-Glycosyltransferase/glycogen phosphorylase"/>
    <property type="match status" value="1"/>
</dbReference>
<dbReference type="EMBL" id="FNYE01000010">
    <property type="protein sequence ID" value="SEJ40253.1"/>
    <property type="molecule type" value="Genomic_DNA"/>
</dbReference>
<evidence type="ECO:0000313" key="1">
    <source>
        <dbReference type="EMBL" id="SEJ40253.1"/>
    </source>
</evidence>
<organism evidence="1 2">
    <name type="scientific">Paraburkholderia diazotrophica</name>
    <dbReference type="NCBI Taxonomy" id="667676"/>
    <lineage>
        <taxon>Bacteria</taxon>
        <taxon>Pseudomonadati</taxon>
        <taxon>Pseudomonadota</taxon>
        <taxon>Betaproteobacteria</taxon>
        <taxon>Burkholderiales</taxon>
        <taxon>Burkholderiaceae</taxon>
        <taxon>Paraburkholderia</taxon>
    </lineage>
</organism>
<dbReference type="AlphaFoldDB" id="A0A1H6YG24"/>
<proteinExistence type="predicted"/>
<reference evidence="2" key="1">
    <citation type="submission" date="2016-10" db="EMBL/GenBank/DDBJ databases">
        <authorList>
            <person name="Varghese N."/>
            <person name="Submissions S."/>
        </authorList>
    </citation>
    <scope>NUCLEOTIDE SEQUENCE [LARGE SCALE GENOMIC DNA]</scope>
    <source>
        <strain evidence="2">LMG 26031</strain>
    </source>
</reference>
<gene>
    <name evidence="1" type="ORF">SAMN05192539_1010123</name>
</gene>
<protein>
    <recommendedName>
        <fullName evidence="3">Glycosyltransferase family 9 (Heptosyltransferase)</fullName>
    </recommendedName>
</protein>
<sequence length="109" mass="12167">MAAAGLHVIDQTGELQSFDDTAALICNLDLVVTVCTSAAHLAGALGRPTWLLLDVNPHWTWMTGRHDSPWYPSVRIYRQRAYGDWTITLQELGNDLARMQARMAAAMKR</sequence>
<dbReference type="STRING" id="667676.SAMN05192539_1010123"/>
<evidence type="ECO:0000313" key="2">
    <source>
        <dbReference type="Proteomes" id="UP000198866"/>
    </source>
</evidence>